<organism evidence="1 2">
    <name type="scientific">Gibberella moniliformis (strain M3125 / FGSC 7600)</name>
    <name type="common">Maize ear and stalk rot fungus</name>
    <name type="synonym">Fusarium verticillioides</name>
    <dbReference type="NCBI Taxonomy" id="334819"/>
    <lineage>
        <taxon>Eukaryota</taxon>
        <taxon>Fungi</taxon>
        <taxon>Dikarya</taxon>
        <taxon>Ascomycota</taxon>
        <taxon>Pezizomycotina</taxon>
        <taxon>Sordariomycetes</taxon>
        <taxon>Hypocreomycetidae</taxon>
        <taxon>Hypocreales</taxon>
        <taxon>Nectriaceae</taxon>
        <taxon>Fusarium</taxon>
        <taxon>Fusarium fujikuroi species complex</taxon>
    </lineage>
</organism>
<dbReference type="RefSeq" id="XP_018751763.1">
    <property type="nucleotide sequence ID" value="XM_018905059.1"/>
</dbReference>
<dbReference type="EMBL" id="DS022248">
    <property type="protein sequence ID" value="EWG45571.1"/>
    <property type="molecule type" value="Genomic_DNA"/>
</dbReference>
<evidence type="ECO:0000313" key="1">
    <source>
        <dbReference type="EMBL" id="EWG45571.1"/>
    </source>
</evidence>
<sequence>MLLLAAPASTSLPVGATPSCSLGCTTDLPLCLWCRFTAITAADVVVPRCITHSALLLHDFVSRCSEKVIVPSPASISICGSKRKVDRLQSLEIVICHIPQRSNWNYAERFKLSGLSYCKCARLVPVAVHSTALVPPPL</sequence>
<proteinExistence type="predicted"/>
<keyword evidence="2" id="KW-1185">Reference proteome</keyword>
<gene>
    <name evidence="1" type="ORF">FVEG_15836</name>
</gene>
<dbReference type="EMBL" id="DS022248">
    <property type="protein sequence ID" value="EWG45572.1"/>
    <property type="molecule type" value="Genomic_DNA"/>
</dbReference>
<dbReference type="GeneID" id="30072712"/>
<evidence type="ECO:0000313" key="2">
    <source>
        <dbReference type="Proteomes" id="UP000009096"/>
    </source>
</evidence>
<dbReference type="RefSeq" id="XP_018751762.1">
    <property type="nucleotide sequence ID" value="XM_018905058.1"/>
</dbReference>
<dbReference type="VEuPathDB" id="FungiDB:FVEG_15836"/>
<reference evidence="1" key="2">
    <citation type="submission" date="2013-11" db="EMBL/GenBank/DDBJ databases">
        <authorList>
            <consortium name="The Broad Institute Genome Sequencing Platform"/>
            <person name="Ma L.-J."/>
            <person name="Corby-Kistler H."/>
            <person name="Broz K."/>
            <person name="Gale L.R."/>
            <person name="Jonkers W."/>
            <person name="O'Donnell K."/>
            <person name="Ploetz R."/>
            <person name="Steinberg C."/>
            <person name="Schwartz D.C."/>
            <person name="VanEtten H."/>
            <person name="Zhou S."/>
            <person name="Young S.K."/>
            <person name="Zeng Q."/>
            <person name="Gargeya S."/>
            <person name="Fitzgerald M."/>
            <person name="Abouelleil A."/>
            <person name="Alvarado L."/>
            <person name="Chapman S.B."/>
            <person name="Gainer-Dewar J."/>
            <person name="Goldberg J."/>
            <person name="Griggs A."/>
            <person name="Gujja S."/>
            <person name="Hansen M."/>
            <person name="Howarth C."/>
            <person name="Imamovic A."/>
            <person name="Ireland A."/>
            <person name="Larimer J."/>
            <person name="McCowan C."/>
            <person name="Murphy C."/>
            <person name="Pearson M."/>
            <person name="Poon T.W."/>
            <person name="Priest M."/>
            <person name="Roberts A."/>
            <person name="Saif S."/>
            <person name="Shea T."/>
            <person name="Sykes S."/>
            <person name="Wortman J."/>
            <person name="Nusbaum C."/>
            <person name="Birren B."/>
        </authorList>
    </citation>
    <scope>NUCLEOTIDE SEQUENCE</scope>
    <source>
        <strain evidence="1">7600</strain>
    </source>
</reference>
<name>W7M3K9_GIBM7</name>
<dbReference type="Proteomes" id="UP000009096">
    <property type="component" value="Chromosome 2"/>
</dbReference>
<dbReference type="AlphaFoldDB" id="W7M3K9"/>
<protein>
    <submittedName>
        <fullName evidence="1">Uncharacterized protein</fullName>
    </submittedName>
</protein>
<accession>W7M3K9</accession>
<reference evidence="1 2" key="1">
    <citation type="journal article" date="2010" name="Nature">
        <title>Comparative genomics reveals mobile pathogenicity chromosomes in Fusarium.</title>
        <authorList>
            <person name="Ma L.J."/>
            <person name="van der Does H.C."/>
            <person name="Borkovich K.A."/>
            <person name="Coleman J.J."/>
            <person name="Daboussi M.J."/>
            <person name="Di Pietro A."/>
            <person name="Dufresne M."/>
            <person name="Freitag M."/>
            <person name="Grabherr M."/>
            <person name="Henrissat B."/>
            <person name="Houterman P.M."/>
            <person name="Kang S."/>
            <person name="Shim W.B."/>
            <person name="Woloshuk C."/>
            <person name="Xie X."/>
            <person name="Xu J.R."/>
            <person name="Antoniw J."/>
            <person name="Baker S.E."/>
            <person name="Bluhm B.H."/>
            <person name="Breakspear A."/>
            <person name="Brown D.W."/>
            <person name="Butchko R.A."/>
            <person name="Chapman S."/>
            <person name="Coulson R."/>
            <person name="Coutinho P.M."/>
            <person name="Danchin E.G."/>
            <person name="Diener A."/>
            <person name="Gale L.R."/>
            <person name="Gardiner D.M."/>
            <person name="Goff S."/>
            <person name="Hammond-Kosack K.E."/>
            <person name="Hilburn K."/>
            <person name="Hua-Van A."/>
            <person name="Jonkers W."/>
            <person name="Kazan K."/>
            <person name="Kodira C.D."/>
            <person name="Koehrsen M."/>
            <person name="Kumar L."/>
            <person name="Lee Y.H."/>
            <person name="Li L."/>
            <person name="Manners J.M."/>
            <person name="Miranda-Saavedra D."/>
            <person name="Mukherjee M."/>
            <person name="Park G."/>
            <person name="Park J."/>
            <person name="Park S.Y."/>
            <person name="Proctor R.H."/>
            <person name="Regev A."/>
            <person name="Ruiz-Roldan M.C."/>
            <person name="Sain D."/>
            <person name="Sakthikumar S."/>
            <person name="Sykes S."/>
            <person name="Schwartz D.C."/>
            <person name="Turgeon B.G."/>
            <person name="Wapinski I."/>
            <person name="Yoder O."/>
            <person name="Young S."/>
            <person name="Zeng Q."/>
            <person name="Zhou S."/>
            <person name="Galagan J."/>
            <person name="Cuomo C.A."/>
            <person name="Kistler H.C."/>
            <person name="Rep M."/>
        </authorList>
    </citation>
    <scope>NUCLEOTIDE SEQUENCE [LARGE SCALE GENOMIC DNA]</scope>
    <source>
        <strain evidence="1">7600</strain>
        <strain evidence="2">M3125 / FGSC 7600</strain>
    </source>
</reference>
<dbReference type="KEGG" id="fvr:FVEG_15836"/>